<comment type="caution">
    <text evidence="1">The sequence shown here is derived from an EMBL/GenBank/DDBJ whole genome shotgun (WGS) entry which is preliminary data.</text>
</comment>
<accession>A0A8H6X529</accession>
<sequence>MPNATLPPEIFDIIIGHAQDDTGRPVSLQKRNVQRFVHLFTHPLSTIRPHIRCLEILGSSSVRGSDSFDSDWLDPFIGALASLPSVNEMLLQNIVWGRMNPSTRSALLVGFQALAHLEVRAAQFDSVTHLVQLVSSKPLLQILSVDDLGWEDASFDPAQRVSGALHSLRLSNCYKRDILDWLASHDPLPRISHIQLGSVYPEDTHSIGRFLRRLGPHLSILQLEFSSLDAGGDAEDFCARVDLAHNSNLRTLILDKFINYSEYQFSSAVGWIPELLSRTPNLREASFGGGDSRLAGAASAGRPNRLARPRQSVQLPSSASAIADTAVLDFRHGRA</sequence>
<organism evidence="1 2">
    <name type="scientific">Mycena sanguinolenta</name>
    <dbReference type="NCBI Taxonomy" id="230812"/>
    <lineage>
        <taxon>Eukaryota</taxon>
        <taxon>Fungi</taxon>
        <taxon>Dikarya</taxon>
        <taxon>Basidiomycota</taxon>
        <taxon>Agaricomycotina</taxon>
        <taxon>Agaricomycetes</taxon>
        <taxon>Agaricomycetidae</taxon>
        <taxon>Agaricales</taxon>
        <taxon>Marasmiineae</taxon>
        <taxon>Mycenaceae</taxon>
        <taxon>Mycena</taxon>
    </lineage>
</organism>
<dbReference type="SUPFAM" id="SSF52047">
    <property type="entry name" value="RNI-like"/>
    <property type="match status" value="1"/>
</dbReference>
<evidence type="ECO:0000313" key="2">
    <source>
        <dbReference type="Proteomes" id="UP000623467"/>
    </source>
</evidence>
<dbReference type="EMBL" id="JACAZH010000049">
    <property type="protein sequence ID" value="KAF7334297.1"/>
    <property type="molecule type" value="Genomic_DNA"/>
</dbReference>
<evidence type="ECO:0000313" key="1">
    <source>
        <dbReference type="EMBL" id="KAF7334297.1"/>
    </source>
</evidence>
<dbReference type="Gene3D" id="3.80.10.10">
    <property type="entry name" value="Ribonuclease Inhibitor"/>
    <property type="match status" value="1"/>
</dbReference>
<name>A0A8H6X529_9AGAR</name>
<dbReference type="AlphaFoldDB" id="A0A8H6X529"/>
<gene>
    <name evidence="1" type="ORF">MSAN_02391300</name>
</gene>
<reference evidence="1" key="1">
    <citation type="submission" date="2020-05" db="EMBL/GenBank/DDBJ databases">
        <title>Mycena genomes resolve the evolution of fungal bioluminescence.</title>
        <authorList>
            <person name="Tsai I.J."/>
        </authorList>
    </citation>
    <scope>NUCLEOTIDE SEQUENCE</scope>
    <source>
        <strain evidence="1">160909Yilan</strain>
    </source>
</reference>
<dbReference type="OrthoDB" id="2789810at2759"/>
<dbReference type="Proteomes" id="UP000623467">
    <property type="component" value="Unassembled WGS sequence"/>
</dbReference>
<dbReference type="InterPro" id="IPR032675">
    <property type="entry name" value="LRR_dom_sf"/>
</dbReference>
<proteinExistence type="predicted"/>
<protein>
    <submittedName>
        <fullName evidence="1">Uncharacterized protein</fullName>
    </submittedName>
</protein>
<keyword evidence="2" id="KW-1185">Reference proteome</keyword>